<dbReference type="AlphaFoldDB" id="D2PGP0"/>
<reference evidence="2" key="1">
    <citation type="journal article" date="2009" name="Proc. Natl. Acad. Sci. U.S.A.">
        <title>Biogeography of the Sulfolobus islandicus pan-genome.</title>
        <authorList>
            <person name="Reno M.L."/>
            <person name="Held N.L."/>
            <person name="Fields C.J."/>
            <person name="Burke P.V."/>
            <person name="Whitaker R.J."/>
        </authorList>
    </citation>
    <scope>NUCLEOTIDE SEQUENCE [LARGE SCALE GENOMIC DNA]</scope>
    <source>
        <strain evidence="2">L.D.8.5 / Lassen #2</strain>
    </source>
</reference>
<sequence>MILGLPSREKTTLNKVHDVQQDYNQQSSHPIDLSIPS</sequence>
<organism evidence="1 2">
    <name type="scientific">Saccharolobus islandicus (strain L.D.8.5 / Lassen #2)</name>
    <name type="common">Sulfolobus islandicus</name>
    <dbReference type="NCBI Taxonomy" id="425944"/>
    <lineage>
        <taxon>Archaea</taxon>
        <taxon>Thermoproteota</taxon>
        <taxon>Thermoprotei</taxon>
        <taxon>Sulfolobales</taxon>
        <taxon>Sulfolobaceae</taxon>
        <taxon>Saccharolobus</taxon>
    </lineage>
</organism>
<accession>D2PGP0</accession>
<name>D2PGP0_SACI9</name>
<dbReference type="KEGG" id="sii:LD85_0550"/>
<dbReference type="HOGENOM" id="CLU_3338652_0_0_2"/>
<gene>
    <name evidence="1" type="ordered locus">LD85_0550</name>
</gene>
<protein>
    <submittedName>
        <fullName evidence="1">Uncharacterized protein</fullName>
    </submittedName>
</protein>
<dbReference type="Proteomes" id="UP000001404">
    <property type="component" value="Chromosome"/>
</dbReference>
<proteinExistence type="predicted"/>
<evidence type="ECO:0000313" key="2">
    <source>
        <dbReference type="Proteomes" id="UP000001404"/>
    </source>
</evidence>
<evidence type="ECO:0000313" key="1">
    <source>
        <dbReference type="EMBL" id="ADB86301.1"/>
    </source>
</evidence>
<dbReference type="EMBL" id="CP001731">
    <property type="protein sequence ID" value="ADB86301.1"/>
    <property type="molecule type" value="Genomic_DNA"/>
</dbReference>